<evidence type="ECO:0000256" key="1">
    <source>
        <dbReference type="ARBA" id="ARBA00007664"/>
    </source>
</evidence>
<organism evidence="5 6">
    <name type="scientific">Tamaricihabitans halophyticus</name>
    <dbReference type="NCBI Taxonomy" id="1262583"/>
    <lineage>
        <taxon>Bacteria</taxon>
        <taxon>Bacillati</taxon>
        <taxon>Actinomycetota</taxon>
        <taxon>Actinomycetes</taxon>
        <taxon>Pseudonocardiales</taxon>
        <taxon>Pseudonocardiaceae</taxon>
        <taxon>Tamaricihabitans</taxon>
    </lineage>
</organism>
<dbReference type="InterPro" id="IPR001254">
    <property type="entry name" value="Trypsin_dom"/>
</dbReference>
<dbReference type="PANTHER" id="PTHR24276:SF98">
    <property type="entry name" value="FI18310P1-RELATED"/>
    <property type="match status" value="1"/>
</dbReference>
<protein>
    <submittedName>
        <fullName evidence="5">Trypsin</fullName>
    </submittedName>
</protein>
<dbReference type="InterPro" id="IPR018114">
    <property type="entry name" value="TRYPSIN_HIS"/>
</dbReference>
<comment type="caution">
    <text evidence="5">The sequence shown here is derived from an EMBL/GenBank/DDBJ whole genome shotgun (WGS) entry which is preliminary data.</text>
</comment>
<reference evidence="5 6" key="1">
    <citation type="submission" date="2019-03" db="EMBL/GenBank/DDBJ databases">
        <title>Genomic Encyclopedia of Type Strains, Phase IV (KMG-IV): sequencing the most valuable type-strain genomes for metagenomic binning, comparative biology and taxonomic classification.</title>
        <authorList>
            <person name="Goeker M."/>
        </authorList>
    </citation>
    <scope>NUCLEOTIDE SEQUENCE [LARGE SCALE GENOMIC DNA]</scope>
    <source>
        <strain evidence="5 6">DSM 45765</strain>
    </source>
</reference>
<dbReference type="PANTHER" id="PTHR24276">
    <property type="entry name" value="POLYSERASE-RELATED"/>
    <property type="match status" value="1"/>
</dbReference>
<dbReference type="InterPro" id="IPR050430">
    <property type="entry name" value="Peptidase_S1"/>
</dbReference>
<evidence type="ECO:0000259" key="4">
    <source>
        <dbReference type="PROSITE" id="PS50240"/>
    </source>
</evidence>
<name>A0A4R2Q0N8_9PSEU</name>
<evidence type="ECO:0000313" key="6">
    <source>
        <dbReference type="Proteomes" id="UP000294911"/>
    </source>
</evidence>
<dbReference type="SMART" id="SM00020">
    <property type="entry name" value="Tryp_SPc"/>
    <property type="match status" value="1"/>
</dbReference>
<dbReference type="InterPro" id="IPR001314">
    <property type="entry name" value="Peptidase_S1A"/>
</dbReference>
<dbReference type="InterPro" id="IPR009003">
    <property type="entry name" value="Peptidase_S1_PA"/>
</dbReference>
<dbReference type="CDD" id="cd00190">
    <property type="entry name" value="Tryp_SPc"/>
    <property type="match status" value="1"/>
</dbReference>
<dbReference type="EMBL" id="SLXQ01000026">
    <property type="protein sequence ID" value="TCP41224.1"/>
    <property type="molecule type" value="Genomic_DNA"/>
</dbReference>
<keyword evidence="2" id="KW-1015">Disulfide bond</keyword>
<comment type="similarity">
    <text evidence="1">Belongs to the peptidase S1 family.</text>
</comment>
<dbReference type="AlphaFoldDB" id="A0A4R2Q0N8"/>
<evidence type="ECO:0000256" key="3">
    <source>
        <dbReference type="SAM" id="SignalP"/>
    </source>
</evidence>
<dbReference type="PROSITE" id="PS50240">
    <property type="entry name" value="TRYPSIN_DOM"/>
    <property type="match status" value="1"/>
</dbReference>
<gene>
    <name evidence="5" type="ORF">EV191_12614</name>
</gene>
<dbReference type="Pfam" id="PF00089">
    <property type="entry name" value="Trypsin"/>
    <property type="match status" value="1"/>
</dbReference>
<evidence type="ECO:0000313" key="5">
    <source>
        <dbReference type="EMBL" id="TCP41224.1"/>
    </source>
</evidence>
<dbReference type="FunFam" id="2.40.10.10:FF:000068">
    <property type="entry name" value="transmembrane protease serine 2"/>
    <property type="match status" value="1"/>
</dbReference>
<dbReference type="PRINTS" id="PR00722">
    <property type="entry name" value="CHYMOTRYPSIN"/>
</dbReference>
<dbReference type="SUPFAM" id="SSF50494">
    <property type="entry name" value="Trypsin-like serine proteases"/>
    <property type="match status" value="1"/>
</dbReference>
<dbReference type="GO" id="GO:0006508">
    <property type="term" value="P:proteolysis"/>
    <property type="evidence" value="ECO:0007669"/>
    <property type="project" value="InterPro"/>
</dbReference>
<keyword evidence="6" id="KW-1185">Reference proteome</keyword>
<keyword evidence="3" id="KW-0732">Signal</keyword>
<feature type="signal peptide" evidence="3">
    <location>
        <begin position="1"/>
        <end position="35"/>
    </location>
</feature>
<dbReference type="GO" id="GO:0004252">
    <property type="term" value="F:serine-type endopeptidase activity"/>
    <property type="evidence" value="ECO:0007669"/>
    <property type="project" value="InterPro"/>
</dbReference>
<dbReference type="InterPro" id="IPR043504">
    <property type="entry name" value="Peptidase_S1_PA_chymotrypsin"/>
</dbReference>
<proteinExistence type="inferred from homology"/>
<dbReference type="Proteomes" id="UP000294911">
    <property type="component" value="Unassembled WGS sequence"/>
</dbReference>
<dbReference type="Gene3D" id="2.40.10.10">
    <property type="entry name" value="Trypsin-like serine proteases"/>
    <property type="match status" value="1"/>
</dbReference>
<feature type="chain" id="PRO_5020256047" evidence="3">
    <location>
        <begin position="36"/>
        <end position="263"/>
    </location>
</feature>
<dbReference type="PROSITE" id="PS00134">
    <property type="entry name" value="TRYPSIN_HIS"/>
    <property type="match status" value="1"/>
</dbReference>
<accession>A0A4R2Q0N8</accession>
<feature type="domain" description="Peptidase S1" evidence="4">
    <location>
        <begin position="36"/>
        <end position="261"/>
    </location>
</feature>
<sequence>MGQQAHRRLWRFAALATTVGMAGMAALAMATPANAIINGTDATEDYSFVTTIRDAQGQHYCGGALIAPDWVVTAGHCTHLSAKDMSVQIGSNDRQQGGTERNVTKIVEHPDYDPEPLALRRDIALLKLDAPVRQEPIRIADTRTEPSSPVRIMGWGMTCEDGTDCPEPPTTLQQLDTEIVRDKACTGFEPESDTCSEHPSGKAQACTLDSGGPVIQHNWRGWELSGVMSRDGDFDTNPRCVGPMIWTDTVAHKPWIKDTIGGA</sequence>
<evidence type="ECO:0000256" key="2">
    <source>
        <dbReference type="ARBA" id="ARBA00023157"/>
    </source>
</evidence>